<dbReference type="InterPro" id="IPR006674">
    <property type="entry name" value="HD_domain"/>
</dbReference>
<sequence>MNREEALELVKQHLHNKNLVKHCLAVEACMKGLARRLGGNEELWGLAGLLHDLDYELTEKSPELHTTETVKMLAAYNLPAEVIQAIQAHAGRVPCQSAMDWSIYSADPTTGLIIAATLMHPDKKLKAVDLEFLKRRYKEKHFARGARREEIEQCANLGLSLDEFLTICLQAMQGIDQDLGLA</sequence>
<reference evidence="2 3" key="1">
    <citation type="submission" date="2018-08" db="EMBL/GenBank/DDBJ databases">
        <title>Genome analysis of the thermophilic bacterium of the candidate phylum Aminicenantes from deep subsurface aquifer revealed its physiology and ecological role.</title>
        <authorList>
            <person name="Kadnikov V.V."/>
            <person name="Mardanov A.V."/>
            <person name="Beletsky A.V."/>
            <person name="Karnachuk O.V."/>
            <person name="Ravin N.V."/>
        </authorList>
    </citation>
    <scope>NUCLEOTIDE SEQUENCE [LARGE SCALE GENOMIC DNA]</scope>
    <source>
        <strain evidence="2">BY38</strain>
    </source>
</reference>
<proteinExistence type="predicted"/>
<evidence type="ECO:0000313" key="3">
    <source>
        <dbReference type="Proteomes" id="UP000257323"/>
    </source>
</evidence>
<dbReference type="InterPro" id="IPR003607">
    <property type="entry name" value="HD/PDEase_dom"/>
</dbReference>
<evidence type="ECO:0000259" key="1">
    <source>
        <dbReference type="Pfam" id="PF01966"/>
    </source>
</evidence>
<dbReference type="NCBIfam" id="TIGR00277">
    <property type="entry name" value="HDIG"/>
    <property type="match status" value="1"/>
</dbReference>
<comment type="caution">
    <text evidence="2">The sequence shown here is derived from an EMBL/GenBank/DDBJ whole genome shotgun (WGS) entry which is preliminary data.</text>
</comment>
<feature type="domain" description="HD" evidence="1">
    <location>
        <begin position="20"/>
        <end position="94"/>
    </location>
</feature>
<evidence type="ECO:0000313" key="2">
    <source>
        <dbReference type="EMBL" id="RFT15760.1"/>
    </source>
</evidence>
<dbReference type="Gene3D" id="1.10.3210.10">
    <property type="entry name" value="Hypothetical protein af1432"/>
    <property type="match status" value="1"/>
</dbReference>
<dbReference type="PANTHER" id="PTHR38659:SF1">
    <property type="entry name" value="METAL DEPENDENT PHOSPHOHYDROLASE"/>
    <property type="match status" value="1"/>
</dbReference>
<dbReference type="AlphaFoldDB" id="A0A3E2BLZ1"/>
<dbReference type="Pfam" id="PF01966">
    <property type="entry name" value="HD"/>
    <property type="match status" value="1"/>
</dbReference>
<dbReference type="Proteomes" id="UP000257323">
    <property type="component" value="Unassembled WGS sequence"/>
</dbReference>
<name>A0A3E2BLZ1_9BACT</name>
<dbReference type="EMBL" id="QUAH01000006">
    <property type="protein sequence ID" value="RFT15760.1"/>
    <property type="molecule type" value="Genomic_DNA"/>
</dbReference>
<gene>
    <name evidence="2" type="ORF">OP8BY_2158</name>
</gene>
<dbReference type="InterPro" id="IPR006675">
    <property type="entry name" value="HDIG_dom"/>
</dbReference>
<dbReference type="SUPFAM" id="SSF109604">
    <property type="entry name" value="HD-domain/PDEase-like"/>
    <property type="match status" value="1"/>
</dbReference>
<protein>
    <submittedName>
        <fullName evidence="2">HDIG domain protein</fullName>
    </submittedName>
</protein>
<organism evidence="2 3">
    <name type="scientific">Candidatus Saccharicenans subterraneus</name>
    <dbReference type="NCBI Taxonomy" id="2508984"/>
    <lineage>
        <taxon>Bacteria</taxon>
        <taxon>Candidatus Aminicenantota</taxon>
        <taxon>Candidatus Aminicenantia</taxon>
        <taxon>Candidatus Aminicenantales</taxon>
        <taxon>Candidatus Saccharicenantaceae</taxon>
        <taxon>Candidatus Saccharicenans</taxon>
    </lineage>
</organism>
<dbReference type="PANTHER" id="PTHR38659">
    <property type="entry name" value="METAL-DEPENDENT PHOSPHOHYDROLASE"/>
    <property type="match status" value="1"/>
</dbReference>
<accession>A0A3E2BLZ1</accession>
<dbReference type="CDD" id="cd00077">
    <property type="entry name" value="HDc"/>
    <property type="match status" value="1"/>
</dbReference>